<evidence type="ECO:0000313" key="3">
    <source>
        <dbReference type="Proteomes" id="UP000233837"/>
    </source>
</evidence>
<reference evidence="2 3" key="1">
    <citation type="journal article" date="2016" name="Sci. Rep.">
        <title>The Dendrobium catenatum Lindl. genome sequence provides insights into polysaccharide synthase, floral development and adaptive evolution.</title>
        <authorList>
            <person name="Zhang G.Q."/>
            <person name="Xu Q."/>
            <person name="Bian C."/>
            <person name="Tsai W.C."/>
            <person name="Yeh C.M."/>
            <person name="Liu K.W."/>
            <person name="Yoshida K."/>
            <person name="Zhang L.S."/>
            <person name="Chang S.B."/>
            <person name="Chen F."/>
            <person name="Shi Y."/>
            <person name="Su Y.Y."/>
            <person name="Zhang Y.Q."/>
            <person name="Chen L.J."/>
            <person name="Yin Y."/>
            <person name="Lin M."/>
            <person name="Huang H."/>
            <person name="Deng H."/>
            <person name="Wang Z.W."/>
            <person name="Zhu S.L."/>
            <person name="Zhao X."/>
            <person name="Deng C."/>
            <person name="Niu S.C."/>
            <person name="Huang J."/>
            <person name="Wang M."/>
            <person name="Liu G.H."/>
            <person name="Yang H.J."/>
            <person name="Xiao X.J."/>
            <person name="Hsiao Y.Y."/>
            <person name="Wu W.L."/>
            <person name="Chen Y.Y."/>
            <person name="Mitsuda N."/>
            <person name="Ohme-Takagi M."/>
            <person name="Luo Y.B."/>
            <person name="Van de Peer Y."/>
            <person name="Liu Z.J."/>
        </authorList>
    </citation>
    <scope>NUCLEOTIDE SEQUENCE [LARGE SCALE GENOMIC DNA]</scope>
    <source>
        <tissue evidence="2">The whole plant</tissue>
    </source>
</reference>
<organism evidence="2 3">
    <name type="scientific">Dendrobium catenatum</name>
    <dbReference type="NCBI Taxonomy" id="906689"/>
    <lineage>
        <taxon>Eukaryota</taxon>
        <taxon>Viridiplantae</taxon>
        <taxon>Streptophyta</taxon>
        <taxon>Embryophyta</taxon>
        <taxon>Tracheophyta</taxon>
        <taxon>Spermatophyta</taxon>
        <taxon>Magnoliopsida</taxon>
        <taxon>Liliopsida</taxon>
        <taxon>Asparagales</taxon>
        <taxon>Orchidaceae</taxon>
        <taxon>Epidendroideae</taxon>
        <taxon>Malaxideae</taxon>
        <taxon>Dendrobiinae</taxon>
        <taxon>Dendrobium</taxon>
    </lineage>
</organism>
<keyword evidence="3" id="KW-1185">Reference proteome</keyword>
<gene>
    <name evidence="2" type="ORF">MA16_Dca025958</name>
</gene>
<dbReference type="EMBL" id="KZ502922">
    <property type="protein sequence ID" value="PKU70678.1"/>
    <property type="molecule type" value="Genomic_DNA"/>
</dbReference>
<proteinExistence type="predicted"/>
<accession>A0A2I0W4V1</accession>
<dbReference type="AlphaFoldDB" id="A0A2I0W4V1"/>
<evidence type="ECO:0000256" key="1">
    <source>
        <dbReference type="SAM" id="MobiDB-lite"/>
    </source>
</evidence>
<reference evidence="2 3" key="2">
    <citation type="journal article" date="2017" name="Nature">
        <title>The Apostasia genome and the evolution of orchids.</title>
        <authorList>
            <person name="Zhang G.Q."/>
            <person name="Liu K.W."/>
            <person name="Li Z."/>
            <person name="Lohaus R."/>
            <person name="Hsiao Y.Y."/>
            <person name="Niu S.C."/>
            <person name="Wang J.Y."/>
            <person name="Lin Y.C."/>
            <person name="Xu Q."/>
            <person name="Chen L.J."/>
            <person name="Yoshida K."/>
            <person name="Fujiwara S."/>
            <person name="Wang Z.W."/>
            <person name="Zhang Y.Q."/>
            <person name="Mitsuda N."/>
            <person name="Wang M."/>
            <person name="Liu G.H."/>
            <person name="Pecoraro L."/>
            <person name="Huang H.X."/>
            <person name="Xiao X.J."/>
            <person name="Lin M."/>
            <person name="Wu X.Y."/>
            <person name="Wu W.L."/>
            <person name="Chen Y.Y."/>
            <person name="Chang S.B."/>
            <person name="Sakamoto S."/>
            <person name="Ohme-Takagi M."/>
            <person name="Yagi M."/>
            <person name="Zeng S.J."/>
            <person name="Shen C.Y."/>
            <person name="Yeh C.M."/>
            <person name="Luo Y.B."/>
            <person name="Tsai W.C."/>
            <person name="Van de Peer Y."/>
            <person name="Liu Z.J."/>
        </authorList>
    </citation>
    <scope>NUCLEOTIDE SEQUENCE [LARGE SCALE GENOMIC DNA]</scope>
    <source>
        <tissue evidence="2">The whole plant</tissue>
    </source>
</reference>
<sequence>MPIWPADLTGGATGAGRVIRVGKAVPQDQKEAERKGQPALPAQEQKALRQERPKEPEKKQDGTPEVRVPGEAQTQEGRIQPTEGRVGRIDQKGQDAKI</sequence>
<protein>
    <submittedName>
        <fullName evidence="2">Uncharacterized protein</fullName>
    </submittedName>
</protein>
<feature type="region of interest" description="Disordered" evidence="1">
    <location>
        <begin position="19"/>
        <end position="98"/>
    </location>
</feature>
<dbReference type="Proteomes" id="UP000233837">
    <property type="component" value="Unassembled WGS sequence"/>
</dbReference>
<evidence type="ECO:0000313" key="2">
    <source>
        <dbReference type="EMBL" id="PKU70678.1"/>
    </source>
</evidence>
<feature type="compositionally biased region" description="Basic and acidic residues" evidence="1">
    <location>
        <begin position="85"/>
        <end position="98"/>
    </location>
</feature>
<feature type="compositionally biased region" description="Basic and acidic residues" evidence="1">
    <location>
        <begin position="46"/>
        <end position="64"/>
    </location>
</feature>
<name>A0A2I0W4V1_9ASPA</name>